<dbReference type="InterPro" id="IPR036663">
    <property type="entry name" value="Fumarylacetoacetase_C_sf"/>
</dbReference>
<evidence type="ECO:0000256" key="1">
    <source>
        <dbReference type="ARBA" id="ARBA00023239"/>
    </source>
</evidence>
<feature type="domain" description="Fumarylacetoacetase-like C-terminal" evidence="2">
    <location>
        <begin position="94"/>
        <end position="258"/>
    </location>
</feature>
<dbReference type="Gene3D" id="3.90.850.10">
    <property type="entry name" value="Fumarylacetoacetase-like, C-terminal domain"/>
    <property type="match status" value="1"/>
</dbReference>
<proteinExistence type="predicted"/>
<protein>
    <submittedName>
        <fullName evidence="3">Fumarylacetoacetate hydrolase family protein</fullName>
    </submittedName>
</protein>
<dbReference type="InterPro" id="IPR011234">
    <property type="entry name" value="Fumarylacetoacetase-like_C"/>
</dbReference>
<dbReference type="InterPro" id="IPR050772">
    <property type="entry name" value="Hydratase-Decarb/MhpD_sf"/>
</dbReference>
<keyword evidence="1" id="KW-0456">Lyase</keyword>
<dbReference type="PANTHER" id="PTHR30143">
    <property type="entry name" value="ACID HYDRATASE"/>
    <property type="match status" value="1"/>
</dbReference>
<sequence length="261" mass="27741">MAASINQDIAARLRDAYSTGPIPPIRDEIGNAEDAYAIQKINTQHWLDAGRRLVGRKIGLTSPAVQKQLGVDQPDFGALFADMEISEHEELAVGAVNQPKIEAEIAFVLGRDIGAEQPGLGEVIAAIDFALPAFEIVGSRIANWDIRFFDTVADNASSGYFVLGGQPRPLSALDLYNCKMELRRGHDGDPISTGEGRACLGNPLNAVRWLATVMAKFGAPLKAGDVVLSGALGPMVAIEPGDHLVARVEGLGEVSARFAAE</sequence>
<keyword evidence="3" id="KW-0378">Hydrolase</keyword>
<organism evidence="3 4">
    <name type="scientific">Aurantiacibacter sediminis</name>
    <dbReference type="NCBI Taxonomy" id="2793064"/>
    <lineage>
        <taxon>Bacteria</taxon>
        <taxon>Pseudomonadati</taxon>
        <taxon>Pseudomonadota</taxon>
        <taxon>Alphaproteobacteria</taxon>
        <taxon>Sphingomonadales</taxon>
        <taxon>Erythrobacteraceae</taxon>
        <taxon>Aurantiacibacter</taxon>
    </lineage>
</organism>
<dbReference type="SUPFAM" id="SSF56529">
    <property type="entry name" value="FAH"/>
    <property type="match status" value="1"/>
</dbReference>
<keyword evidence="4" id="KW-1185">Reference proteome</keyword>
<reference evidence="3 4" key="1">
    <citation type="submission" date="2020-11" db="EMBL/GenBank/DDBJ databases">
        <title>Erythrobacter sediminis sp. nov., a marine bacterium from a tidal flat of Garorim Bay.</title>
        <authorList>
            <person name="Kim D."/>
            <person name="Yoo Y."/>
            <person name="Kim J.-J."/>
        </authorList>
    </citation>
    <scope>NUCLEOTIDE SEQUENCE [LARGE SCALE GENOMIC DNA]</scope>
    <source>
        <strain evidence="3 4">JGD-13</strain>
    </source>
</reference>
<dbReference type="Pfam" id="PF01557">
    <property type="entry name" value="FAA_hydrolase"/>
    <property type="match status" value="1"/>
</dbReference>
<evidence type="ECO:0000313" key="4">
    <source>
        <dbReference type="Proteomes" id="UP000602442"/>
    </source>
</evidence>
<name>A0ABS0N6M6_9SPHN</name>
<gene>
    <name evidence="3" type="ORF">I5L03_12890</name>
</gene>
<dbReference type="PANTHER" id="PTHR30143:SF0">
    <property type="entry name" value="2-KETO-4-PENTENOATE HYDRATASE"/>
    <property type="match status" value="1"/>
</dbReference>
<accession>A0ABS0N6M6</accession>
<comment type="caution">
    <text evidence="3">The sequence shown here is derived from an EMBL/GenBank/DDBJ whole genome shotgun (WGS) entry which is preliminary data.</text>
</comment>
<evidence type="ECO:0000313" key="3">
    <source>
        <dbReference type="EMBL" id="MBH5323479.1"/>
    </source>
</evidence>
<evidence type="ECO:0000259" key="2">
    <source>
        <dbReference type="Pfam" id="PF01557"/>
    </source>
</evidence>
<dbReference type="RefSeq" id="WP_197922617.1">
    <property type="nucleotide sequence ID" value="NZ_CAWPTA010000009.1"/>
</dbReference>
<dbReference type="Proteomes" id="UP000602442">
    <property type="component" value="Unassembled WGS sequence"/>
</dbReference>
<dbReference type="EMBL" id="JAEANY010000004">
    <property type="protein sequence ID" value="MBH5323479.1"/>
    <property type="molecule type" value="Genomic_DNA"/>
</dbReference>
<dbReference type="GO" id="GO:0016787">
    <property type="term" value="F:hydrolase activity"/>
    <property type="evidence" value="ECO:0007669"/>
    <property type="project" value="UniProtKB-KW"/>
</dbReference>